<feature type="binding site" evidence="2">
    <location>
        <position position="33"/>
    </location>
    <ligand>
        <name>Mg(2+)</name>
        <dbReference type="ChEBI" id="CHEBI:18420"/>
    </ligand>
</feature>
<dbReference type="Pfam" id="PF01255">
    <property type="entry name" value="Prenyltransf"/>
    <property type="match status" value="1"/>
</dbReference>
<keyword evidence="4" id="KW-1185">Reference proteome</keyword>
<evidence type="ECO:0000256" key="2">
    <source>
        <dbReference type="HAMAP-Rule" id="MF_01139"/>
    </source>
</evidence>
<dbReference type="InterPro" id="IPR018520">
    <property type="entry name" value="UPP_synth-like_CS"/>
</dbReference>
<feature type="binding site" evidence="2">
    <location>
        <position position="84"/>
    </location>
    <ligand>
        <name>substrate</name>
    </ligand>
</feature>
<dbReference type="GO" id="GO:0016094">
    <property type="term" value="P:polyprenol biosynthetic process"/>
    <property type="evidence" value="ECO:0007669"/>
    <property type="project" value="TreeGrafter"/>
</dbReference>
<dbReference type="RefSeq" id="WP_241763290.1">
    <property type="nucleotide sequence ID" value="NZ_JMIY01000001.1"/>
</dbReference>
<feature type="active site" description="Proton acceptor" evidence="2">
    <location>
        <position position="81"/>
    </location>
</feature>
<comment type="similarity">
    <text evidence="2">Belongs to the UPP synthase family.</text>
</comment>
<gene>
    <name evidence="2" type="primary">uppS</name>
    <name evidence="3" type="ORF">ANME2D_00284</name>
</gene>
<sequence length="314" mass="36539">MSFAGILYKGYEVLLAKEIKDYPVPSHVAIIMDGNRRFASKYRLARYYGHLKGADTTEKVLDWSFDIGVKQLTVYAFSTENFERFDQEKKYLFELIGIKFDKICTDARTHRRRMRVRVLGNTDLLPPALRSSAKHAEDITKNYDGVYLNVALAYGGRQELVDAARAMALKIRNGELHIDDINEETISNNLYPSDGSIPYVDLIIRTGGDERLSNFLPWQTNGNECAAYFCAPFWPEFRRIDFLRAIRTYQTREHERQKNTVMRIVKLLSYYGKVEVEDVICISRRFIKIPKDDVINILHELINHNVVMHNTIKW</sequence>
<dbReference type="GO" id="GO:0000287">
    <property type="term" value="F:magnesium ion binding"/>
    <property type="evidence" value="ECO:0007669"/>
    <property type="project" value="UniProtKB-UniRule"/>
</dbReference>
<protein>
    <recommendedName>
        <fullName evidence="2">Tritrans,polycis-undecaprenyl-diphosphate synthase (geranylgeranyl-diphosphate specific)</fullName>
        <ecNumber evidence="2">2.5.1.89</ecNumber>
    </recommendedName>
    <alternativeName>
        <fullName evidence="2">Undecaprenyl diphosphate synthase</fullName>
        <shortName evidence="2">UDS</shortName>
    </alternativeName>
    <alternativeName>
        <fullName evidence="2">Undecaprenyl pyrophosphate synthase</fullName>
        <shortName evidence="2">UPP synthase</shortName>
    </alternativeName>
</protein>
<feature type="binding site" evidence="2">
    <location>
        <position position="205"/>
    </location>
    <ligand>
        <name>substrate</name>
    </ligand>
</feature>
<feature type="binding site" evidence="2">
    <location>
        <position position="224"/>
    </location>
    <ligand>
        <name>Mg(2+)</name>
        <dbReference type="ChEBI" id="CHEBI:18420"/>
    </ligand>
</feature>
<dbReference type="Proteomes" id="UP000027153">
    <property type="component" value="Unassembled WGS sequence"/>
</dbReference>
<dbReference type="EMBL" id="JMIY01000001">
    <property type="protein sequence ID" value="KCZ73224.1"/>
    <property type="molecule type" value="Genomic_DNA"/>
</dbReference>
<dbReference type="PANTHER" id="PTHR10291:SF43">
    <property type="entry name" value="DEHYDRODOLICHYL DIPHOSPHATE SYNTHASE COMPLEX SUBUNIT DHDDS"/>
    <property type="match status" value="1"/>
</dbReference>
<evidence type="ECO:0000313" key="4">
    <source>
        <dbReference type="Proteomes" id="UP000027153"/>
    </source>
</evidence>
<dbReference type="EC" id="2.5.1.89" evidence="2"/>
<evidence type="ECO:0000256" key="1">
    <source>
        <dbReference type="ARBA" id="ARBA00022679"/>
    </source>
</evidence>
<comment type="subunit">
    <text evidence="2">Homodimer.</text>
</comment>
<dbReference type="PROSITE" id="PS01066">
    <property type="entry name" value="UPP_SYNTHASE"/>
    <property type="match status" value="1"/>
</dbReference>
<comment type="catalytic activity">
    <reaction evidence="2">
        <text>geranylgeranyl diphosphate + 7 isopentenyl diphosphate = tri-trans,hepta-cis-undecaprenyl diphosphate + 7 diphosphate</text>
        <dbReference type="Rhea" id="RHEA:27622"/>
        <dbReference type="ChEBI" id="CHEBI:33019"/>
        <dbReference type="ChEBI" id="CHEBI:57533"/>
        <dbReference type="ChEBI" id="CHEBI:60388"/>
        <dbReference type="ChEBI" id="CHEBI:128769"/>
        <dbReference type="EC" id="2.5.1.89"/>
    </reaction>
</comment>
<reference evidence="3 4" key="1">
    <citation type="journal article" date="2013" name="Nature">
        <title>Anaerobic oxidation of methane coupled to nitrate reduction in a novel archaeal lineage.</title>
        <authorList>
            <person name="Haroon M.F."/>
            <person name="Hu S."/>
            <person name="Shi Y."/>
            <person name="Imelfort M."/>
            <person name="Keller J."/>
            <person name="Hugenholtz P."/>
            <person name="Yuan Z."/>
            <person name="Tyson G.W."/>
        </authorList>
    </citation>
    <scope>NUCLEOTIDE SEQUENCE [LARGE SCALE GENOMIC DNA]</scope>
    <source>
        <strain evidence="3 4">ANME-2d</strain>
    </source>
</reference>
<feature type="binding site" evidence="2">
    <location>
        <begin position="34"/>
        <end position="37"/>
    </location>
    <ligand>
        <name>substrate</name>
    </ligand>
</feature>
<comment type="cofactor">
    <cofactor evidence="2">
        <name>Mg(2+)</name>
        <dbReference type="ChEBI" id="CHEBI:18420"/>
    </cofactor>
    <text evidence="2">Binds 2 magnesium ions per subunit.</text>
</comment>
<keyword evidence="2" id="KW-0479">Metal-binding</keyword>
<name>A0A062VBZ2_9EURY</name>
<dbReference type="PATRIC" id="fig|1392998.3.peg.651"/>
<accession>A0A062VBZ2</accession>
<dbReference type="Gene3D" id="3.40.1180.10">
    <property type="entry name" value="Decaprenyl diphosphate synthase-like"/>
    <property type="match status" value="1"/>
</dbReference>
<dbReference type="SUPFAM" id="SSF64005">
    <property type="entry name" value="Undecaprenyl diphosphate synthase"/>
    <property type="match status" value="1"/>
</dbReference>
<dbReference type="AlphaFoldDB" id="A0A062VBZ2"/>
<dbReference type="HAMAP" id="MF_01139">
    <property type="entry name" value="ISPT"/>
    <property type="match status" value="1"/>
</dbReference>
<keyword evidence="2" id="KW-0460">Magnesium</keyword>
<dbReference type="InterPro" id="IPR001441">
    <property type="entry name" value="UPP_synth-like"/>
</dbReference>
<feature type="binding site" evidence="2">
    <location>
        <position position="50"/>
    </location>
    <ligand>
        <name>substrate</name>
    </ligand>
</feature>
<feature type="active site" evidence="2">
    <location>
        <position position="33"/>
    </location>
</feature>
<proteinExistence type="inferred from homology"/>
<feature type="binding site" evidence="2">
    <location>
        <position position="46"/>
    </location>
    <ligand>
        <name>substrate</name>
    </ligand>
</feature>
<evidence type="ECO:0000313" key="3">
    <source>
        <dbReference type="EMBL" id="KCZ73224.1"/>
    </source>
</evidence>
<organism evidence="3 4">
    <name type="scientific">Candidatus Methanoperedens nitratireducens</name>
    <dbReference type="NCBI Taxonomy" id="1392998"/>
    <lineage>
        <taxon>Archaea</taxon>
        <taxon>Methanobacteriati</taxon>
        <taxon>Methanobacteriota</taxon>
        <taxon>Stenosarchaea group</taxon>
        <taxon>Methanomicrobia</taxon>
        <taxon>Methanosarcinales</taxon>
        <taxon>ANME-2 cluster</taxon>
        <taxon>Candidatus Methanoperedentaceae</taxon>
        <taxon>Candidatus Methanoperedens</taxon>
    </lineage>
</organism>
<feature type="binding site" evidence="2">
    <location>
        <position position="38"/>
    </location>
    <ligand>
        <name>substrate</name>
    </ligand>
</feature>
<dbReference type="NCBIfam" id="TIGR00055">
    <property type="entry name" value="uppS"/>
    <property type="match status" value="1"/>
</dbReference>
<dbReference type="GO" id="GO:0045547">
    <property type="term" value="F:ditrans,polycis-polyprenyl diphosphate synthase [(2E,6E)-farnesyl diphosphate specific] activity"/>
    <property type="evidence" value="ECO:0007669"/>
    <property type="project" value="TreeGrafter"/>
</dbReference>
<dbReference type="PANTHER" id="PTHR10291">
    <property type="entry name" value="DEHYDRODOLICHYL DIPHOSPHATE SYNTHASE FAMILY MEMBER"/>
    <property type="match status" value="1"/>
</dbReference>
<comment type="caution">
    <text evidence="3">The sequence shown here is derived from an EMBL/GenBank/DDBJ whole genome shotgun (WGS) entry which is preliminary data.</text>
</comment>
<dbReference type="CDD" id="cd00475">
    <property type="entry name" value="Cis_IPPS"/>
    <property type="match status" value="1"/>
</dbReference>
<comment type="function">
    <text evidence="2">Catalyzes the sequential condensation of isopentenyl diphosphate (IPP) with geranylgeranyl diphosphate (GGPP) to yield (2Z,6Z,10Z,14Z,18Z,22Z,26Z,30E,34E,38E)-undecaprenyl diphosphate (tritrans,heptacis-UPP). It is probably the precursor of glycosyl carrier lipids.</text>
</comment>
<dbReference type="InterPro" id="IPR036424">
    <property type="entry name" value="UPP_synth-like_sf"/>
</dbReference>
<feature type="binding site" evidence="2">
    <location>
        <begin position="211"/>
        <end position="213"/>
    </location>
    <ligand>
        <name>substrate</name>
    </ligand>
</feature>
<feature type="binding site" evidence="2">
    <location>
        <begin position="78"/>
        <end position="80"/>
    </location>
    <ligand>
        <name>substrate</name>
    </ligand>
</feature>
<keyword evidence="1 2" id="KW-0808">Transferase</keyword>
<feature type="binding site" evidence="2">
    <location>
        <position position="82"/>
    </location>
    <ligand>
        <name>substrate</name>
    </ligand>
</feature>